<dbReference type="Proteomes" id="UP000597444">
    <property type="component" value="Unassembled WGS sequence"/>
</dbReference>
<organism evidence="1 2">
    <name type="scientific">Reticulibacter mediterranei</name>
    <dbReference type="NCBI Taxonomy" id="2778369"/>
    <lineage>
        <taxon>Bacteria</taxon>
        <taxon>Bacillati</taxon>
        <taxon>Chloroflexota</taxon>
        <taxon>Ktedonobacteria</taxon>
        <taxon>Ktedonobacterales</taxon>
        <taxon>Reticulibacteraceae</taxon>
        <taxon>Reticulibacter</taxon>
    </lineage>
</organism>
<protein>
    <recommendedName>
        <fullName evidence="3">DUF4388 domain-containing protein</fullName>
    </recommendedName>
</protein>
<keyword evidence="2" id="KW-1185">Reference proteome</keyword>
<name>A0A8J3IHY8_9CHLR</name>
<evidence type="ECO:0000313" key="2">
    <source>
        <dbReference type="Proteomes" id="UP000597444"/>
    </source>
</evidence>
<comment type="caution">
    <text evidence="1">The sequence shown here is derived from an EMBL/GenBank/DDBJ whole genome shotgun (WGS) entry which is preliminary data.</text>
</comment>
<reference evidence="1" key="1">
    <citation type="submission" date="2020-10" db="EMBL/GenBank/DDBJ databases">
        <title>Taxonomic study of unclassified bacteria belonging to the class Ktedonobacteria.</title>
        <authorList>
            <person name="Yabe S."/>
            <person name="Wang C.M."/>
            <person name="Zheng Y."/>
            <person name="Sakai Y."/>
            <person name="Cavaletti L."/>
            <person name="Monciardini P."/>
            <person name="Donadio S."/>
        </authorList>
    </citation>
    <scope>NUCLEOTIDE SEQUENCE</scope>
    <source>
        <strain evidence="1">ID150040</strain>
    </source>
</reference>
<evidence type="ECO:0000313" key="1">
    <source>
        <dbReference type="EMBL" id="GHO91669.1"/>
    </source>
</evidence>
<dbReference type="AlphaFoldDB" id="A0A8J3IHY8"/>
<sequence length="266" mass="30031">MSETSLGGVTWQGSLRDLANMVYQVKRMRAFGRLSLRNTERRSVAHLYFRAGKLVHMVVNRGDIRTFLAELEGWRRALLRFERGATTNDVTLNDEHEQLLDETLMKMCQSGVVAVPQLPRVVDSKLVEARDAQQLITPWEWQILVEATRRVSFAVAHLVGSEEAVHVLQDILDDCADAFPAFASLKIDPAGYLQVVDRSHLDRLSRENLLEGFAALITICQYFCSPIIGEREAHRLIMRTLRDVGPALINLGVFQVNNYLLSSGNL</sequence>
<evidence type="ECO:0008006" key="3">
    <source>
        <dbReference type="Google" id="ProtNLM"/>
    </source>
</evidence>
<dbReference type="EMBL" id="BNJK01000001">
    <property type="protein sequence ID" value="GHO91669.1"/>
    <property type="molecule type" value="Genomic_DNA"/>
</dbReference>
<gene>
    <name evidence="1" type="ORF">KSF_017170</name>
</gene>
<accession>A0A8J3IHY8</accession>
<dbReference type="RefSeq" id="WP_220202550.1">
    <property type="nucleotide sequence ID" value="NZ_BNJK01000001.1"/>
</dbReference>
<proteinExistence type="predicted"/>